<evidence type="ECO:0000313" key="1">
    <source>
        <dbReference type="EMBL" id="VFK04415.1"/>
    </source>
</evidence>
<dbReference type="EMBL" id="CAADFJ010000396">
    <property type="protein sequence ID" value="VFK07082.1"/>
    <property type="molecule type" value="Genomic_DNA"/>
</dbReference>
<reference evidence="1" key="1">
    <citation type="submission" date="2019-02" db="EMBL/GenBank/DDBJ databases">
        <authorList>
            <person name="Gruber-Vodicka R. H."/>
            <person name="Seah K. B. B."/>
        </authorList>
    </citation>
    <scope>NUCLEOTIDE SEQUENCE</scope>
    <source>
        <strain evidence="3">BECK_SA2B12</strain>
        <strain evidence="2">BECK_SA2B15</strain>
        <strain evidence="1">BECK_SA2B20</strain>
    </source>
</reference>
<protein>
    <submittedName>
        <fullName evidence="1">Uncharacterized protein</fullName>
    </submittedName>
</protein>
<evidence type="ECO:0000313" key="2">
    <source>
        <dbReference type="EMBL" id="VFK04639.1"/>
    </source>
</evidence>
<organism evidence="1">
    <name type="scientific">Candidatus Kentrum eta</name>
    <dbReference type="NCBI Taxonomy" id="2126337"/>
    <lineage>
        <taxon>Bacteria</taxon>
        <taxon>Pseudomonadati</taxon>
        <taxon>Pseudomonadota</taxon>
        <taxon>Gammaproteobacteria</taxon>
        <taxon>Candidatus Kentrum</taxon>
    </lineage>
</organism>
<sequence>MPSPPAALSSLPYQPRFSFRNAAHAAGSISSAQSRKPSGASLMPRMLASRMDSMARQFLISLKPRLGEVGSPKLRPLYDKSQWYFVISVRKIVT</sequence>
<proteinExistence type="predicted"/>
<name>A0A450VI35_9GAMM</name>
<gene>
    <name evidence="2" type="ORF">BECKH772A_GA0070896_104412</name>
    <name evidence="1" type="ORF">BECKH772B_GA0070898_104422</name>
    <name evidence="3" type="ORF">BECKH772C_GA0070978_103962</name>
</gene>
<evidence type="ECO:0000313" key="3">
    <source>
        <dbReference type="EMBL" id="VFK07082.1"/>
    </source>
</evidence>
<accession>A0A450VI35</accession>
<dbReference type="EMBL" id="CAADFI010000442">
    <property type="protein sequence ID" value="VFK04415.1"/>
    <property type="molecule type" value="Genomic_DNA"/>
</dbReference>
<dbReference type="EMBL" id="CAADFG010000441">
    <property type="protein sequence ID" value="VFK04639.1"/>
    <property type="molecule type" value="Genomic_DNA"/>
</dbReference>
<dbReference type="AlphaFoldDB" id="A0A450VI35"/>